<dbReference type="InterPro" id="IPR036388">
    <property type="entry name" value="WH-like_DNA-bd_sf"/>
</dbReference>
<dbReference type="PRINTS" id="PR00035">
    <property type="entry name" value="HTHGNTR"/>
</dbReference>
<evidence type="ECO:0000256" key="1">
    <source>
        <dbReference type="ARBA" id="ARBA00023015"/>
    </source>
</evidence>
<evidence type="ECO:0000313" key="6">
    <source>
        <dbReference type="Proteomes" id="UP001500620"/>
    </source>
</evidence>
<dbReference type="CDD" id="cd07377">
    <property type="entry name" value="WHTH_GntR"/>
    <property type="match status" value="1"/>
</dbReference>
<evidence type="ECO:0000313" key="5">
    <source>
        <dbReference type="EMBL" id="GAA4249352.1"/>
    </source>
</evidence>
<dbReference type="PROSITE" id="PS50949">
    <property type="entry name" value="HTH_GNTR"/>
    <property type="match status" value="1"/>
</dbReference>
<dbReference type="Pfam" id="PF07702">
    <property type="entry name" value="UTRA"/>
    <property type="match status" value="1"/>
</dbReference>
<dbReference type="Gene3D" id="3.40.1410.10">
    <property type="entry name" value="Chorismate lyase-like"/>
    <property type="match status" value="1"/>
</dbReference>
<evidence type="ECO:0000256" key="2">
    <source>
        <dbReference type="ARBA" id="ARBA00023125"/>
    </source>
</evidence>
<dbReference type="InterPro" id="IPR036390">
    <property type="entry name" value="WH_DNA-bd_sf"/>
</dbReference>
<keyword evidence="2" id="KW-0238">DNA-binding</keyword>
<organism evidence="5 6">
    <name type="scientific">Dactylosporangium darangshiense</name>
    <dbReference type="NCBI Taxonomy" id="579108"/>
    <lineage>
        <taxon>Bacteria</taxon>
        <taxon>Bacillati</taxon>
        <taxon>Actinomycetota</taxon>
        <taxon>Actinomycetes</taxon>
        <taxon>Micromonosporales</taxon>
        <taxon>Micromonosporaceae</taxon>
        <taxon>Dactylosporangium</taxon>
    </lineage>
</organism>
<name>A0ABP8D7I9_9ACTN</name>
<dbReference type="Proteomes" id="UP001500620">
    <property type="component" value="Unassembled WGS sequence"/>
</dbReference>
<dbReference type="InterPro" id="IPR011663">
    <property type="entry name" value="UTRA"/>
</dbReference>
<accession>A0ABP8D7I9</accession>
<dbReference type="InterPro" id="IPR000524">
    <property type="entry name" value="Tscrpt_reg_HTH_GntR"/>
</dbReference>
<keyword evidence="6" id="KW-1185">Reference proteome</keyword>
<dbReference type="InterPro" id="IPR028978">
    <property type="entry name" value="Chorismate_lyase_/UTRA_dom_sf"/>
</dbReference>
<keyword evidence="3" id="KW-0804">Transcription</keyword>
<dbReference type="PANTHER" id="PTHR44846">
    <property type="entry name" value="MANNOSYL-D-GLYCERATE TRANSPORT/METABOLISM SYSTEM REPRESSOR MNGR-RELATED"/>
    <property type="match status" value="1"/>
</dbReference>
<feature type="domain" description="HTH gntR-type" evidence="4">
    <location>
        <begin position="2"/>
        <end position="70"/>
    </location>
</feature>
<dbReference type="RefSeq" id="WP_345127723.1">
    <property type="nucleotide sequence ID" value="NZ_BAABAT010000007.1"/>
</dbReference>
<dbReference type="Gene3D" id="1.10.10.10">
    <property type="entry name" value="Winged helix-like DNA-binding domain superfamily/Winged helix DNA-binding domain"/>
    <property type="match status" value="1"/>
</dbReference>
<reference evidence="6" key="1">
    <citation type="journal article" date="2019" name="Int. J. Syst. Evol. Microbiol.">
        <title>The Global Catalogue of Microorganisms (GCM) 10K type strain sequencing project: providing services to taxonomists for standard genome sequencing and annotation.</title>
        <authorList>
            <consortium name="The Broad Institute Genomics Platform"/>
            <consortium name="The Broad Institute Genome Sequencing Center for Infectious Disease"/>
            <person name="Wu L."/>
            <person name="Ma J."/>
        </authorList>
    </citation>
    <scope>NUCLEOTIDE SEQUENCE [LARGE SCALE GENOMIC DNA]</scope>
    <source>
        <strain evidence="6">JCM 17441</strain>
    </source>
</reference>
<dbReference type="SMART" id="SM00866">
    <property type="entry name" value="UTRA"/>
    <property type="match status" value="1"/>
</dbReference>
<dbReference type="SMART" id="SM00345">
    <property type="entry name" value="HTH_GNTR"/>
    <property type="match status" value="1"/>
</dbReference>
<dbReference type="SUPFAM" id="SSF46785">
    <property type="entry name" value="Winged helix' DNA-binding domain"/>
    <property type="match status" value="1"/>
</dbReference>
<proteinExistence type="predicted"/>
<comment type="caution">
    <text evidence="5">The sequence shown here is derived from an EMBL/GenBank/DDBJ whole genome shotgun (WGS) entry which is preliminary data.</text>
</comment>
<dbReference type="InterPro" id="IPR050679">
    <property type="entry name" value="Bact_HTH_transcr_reg"/>
</dbReference>
<gene>
    <name evidence="5" type="ORF">GCM10022255_033140</name>
</gene>
<evidence type="ECO:0000256" key="3">
    <source>
        <dbReference type="ARBA" id="ARBA00023163"/>
    </source>
</evidence>
<sequence>MTETKHEVLRAHLEGLIDAELGPDERLPAERDLALQFGVSRMTVRQALDRLERERRVYRVRGAGTFVARPPITKGIELTSFSEDMRRRGLRPGSLLRAAEAVAAGAEVGVALGLRPGDEVYHVARVRTADGAPMCIEDVYLPAGAVPGLLELPLDGSLYEALYLRYHIRLIRADQSIRAVVLDRDAAALLDVPAFSPALLVERTAFDQRDRAVERAVSTYRADRYAFEAEIVRPAERG</sequence>
<dbReference type="EMBL" id="BAABAT010000007">
    <property type="protein sequence ID" value="GAA4249352.1"/>
    <property type="molecule type" value="Genomic_DNA"/>
</dbReference>
<protein>
    <submittedName>
        <fullName evidence="5">GntR family transcriptional regulator</fullName>
    </submittedName>
</protein>
<dbReference type="SUPFAM" id="SSF64288">
    <property type="entry name" value="Chorismate lyase-like"/>
    <property type="match status" value="1"/>
</dbReference>
<dbReference type="PANTHER" id="PTHR44846:SF1">
    <property type="entry name" value="MANNOSYL-D-GLYCERATE TRANSPORT_METABOLISM SYSTEM REPRESSOR MNGR-RELATED"/>
    <property type="match status" value="1"/>
</dbReference>
<evidence type="ECO:0000259" key="4">
    <source>
        <dbReference type="PROSITE" id="PS50949"/>
    </source>
</evidence>
<keyword evidence="1" id="KW-0805">Transcription regulation</keyword>
<dbReference type="Pfam" id="PF00392">
    <property type="entry name" value="GntR"/>
    <property type="match status" value="1"/>
</dbReference>